<feature type="signal peptide" evidence="2">
    <location>
        <begin position="1"/>
        <end position="24"/>
    </location>
</feature>
<name>A0A1I5TMQ0_9RHOB</name>
<dbReference type="STRING" id="441119.SAMN04488047_11434"/>
<dbReference type="Proteomes" id="UP000199356">
    <property type="component" value="Unassembled WGS sequence"/>
</dbReference>
<evidence type="ECO:0000256" key="1">
    <source>
        <dbReference type="SAM" id="MobiDB-lite"/>
    </source>
</evidence>
<keyword evidence="4" id="KW-1185">Reference proteome</keyword>
<gene>
    <name evidence="3" type="ORF">SAMN04488047_11434</name>
</gene>
<organism evidence="3 4">
    <name type="scientific">Tranquillimonas alkanivorans</name>
    <dbReference type="NCBI Taxonomy" id="441119"/>
    <lineage>
        <taxon>Bacteria</taxon>
        <taxon>Pseudomonadati</taxon>
        <taxon>Pseudomonadota</taxon>
        <taxon>Alphaproteobacteria</taxon>
        <taxon>Rhodobacterales</taxon>
        <taxon>Roseobacteraceae</taxon>
        <taxon>Tranquillimonas</taxon>
    </lineage>
</organism>
<dbReference type="RefSeq" id="WP_093424036.1">
    <property type="nucleotide sequence ID" value="NZ_FOXA01000014.1"/>
</dbReference>
<dbReference type="EMBL" id="FOXA01000014">
    <property type="protein sequence ID" value="SFP84315.1"/>
    <property type="molecule type" value="Genomic_DNA"/>
</dbReference>
<keyword evidence="2" id="KW-0732">Signal</keyword>
<evidence type="ECO:0000256" key="2">
    <source>
        <dbReference type="SAM" id="SignalP"/>
    </source>
</evidence>
<proteinExistence type="predicted"/>
<feature type="chain" id="PRO_5011482151" description="Pentapeptide MXKDX repeat protein" evidence="2">
    <location>
        <begin position="25"/>
        <end position="95"/>
    </location>
</feature>
<reference evidence="3 4" key="1">
    <citation type="submission" date="2016-10" db="EMBL/GenBank/DDBJ databases">
        <authorList>
            <person name="de Groot N.N."/>
        </authorList>
    </citation>
    <scope>NUCLEOTIDE SEQUENCE [LARGE SCALE GENOMIC DNA]</scope>
    <source>
        <strain evidence="3 4">DSM 19547</strain>
    </source>
</reference>
<evidence type="ECO:0000313" key="4">
    <source>
        <dbReference type="Proteomes" id="UP000199356"/>
    </source>
</evidence>
<feature type="region of interest" description="Disordered" evidence="1">
    <location>
        <begin position="26"/>
        <end position="48"/>
    </location>
</feature>
<evidence type="ECO:0000313" key="3">
    <source>
        <dbReference type="EMBL" id="SFP84315.1"/>
    </source>
</evidence>
<dbReference type="AlphaFoldDB" id="A0A1I5TMQ0"/>
<accession>A0A1I5TMQ0</accession>
<sequence>MTITTKLASATALALLLAAPVVHAQDTAQETGGGQAEGGHMNMQGGAMAGMEGMEGMMPMMKMMAQMGPMMEACTEMMQAMNAEMDAPEAEGDNG</sequence>
<feature type="compositionally biased region" description="Low complexity" evidence="1">
    <location>
        <begin position="38"/>
        <end position="48"/>
    </location>
</feature>
<protein>
    <recommendedName>
        <fullName evidence="5">Pentapeptide MXKDX repeat protein</fullName>
    </recommendedName>
</protein>
<evidence type="ECO:0008006" key="5">
    <source>
        <dbReference type="Google" id="ProtNLM"/>
    </source>
</evidence>